<dbReference type="InterPro" id="IPR025285">
    <property type="entry name" value="DUF4145"/>
</dbReference>
<dbReference type="Pfam" id="PF13643">
    <property type="entry name" value="DUF4145"/>
    <property type="match status" value="1"/>
</dbReference>
<organism evidence="2 3">
    <name type="scientific">Catenulispora acidiphila (strain DSM 44928 / JCM 14897 / NBRC 102108 / NRRL B-24433 / ID139908)</name>
    <dbReference type="NCBI Taxonomy" id="479433"/>
    <lineage>
        <taxon>Bacteria</taxon>
        <taxon>Bacillati</taxon>
        <taxon>Actinomycetota</taxon>
        <taxon>Actinomycetes</taxon>
        <taxon>Catenulisporales</taxon>
        <taxon>Catenulisporaceae</taxon>
        <taxon>Catenulispora</taxon>
    </lineage>
</organism>
<gene>
    <name evidence="2" type="ordered locus">Caci_8948</name>
</gene>
<evidence type="ECO:0000313" key="3">
    <source>
        <dbReference type="Proteomes" id="UP000000851"/>
    </source>
</evidence>
<reference evidence="2 3" key="1">
    <citation type="journal article" date="2009" name="Stand. Genomic Sci.">
        <title>Complete genome sequence of Catenulispora acidiphila type strain (ID 139908).</title>
        <authorList>
            <person name="Copeland A."/>
            <person name="Lapidus A."/>
            <person name="Glavina Del Rio T."/>
            <person name="Nolan M."/>
            <person name="Lucas S."/>
            <person name="Chen F."/>
            <person name="Tice H."/>
            <person name="Cheng J.F."/>
            <person name="Bruce D."/>
            <person name="Goodwin L."/>
            <person name="Pitluck S."/>
            <person name="Mikhailova N."/>
            <person name="Pati A."/>
            <person name="Ivanova N."/>
            <person name="Mavromatis K."/>
            <person name="Chen A."/>
            <person name="Palaniappan K."/>
            <person name="Chain P."/>
            <person name="Land M."/>
            <person name="Hauser L."/>
            <person name="Chang Y.J."/>
            <person name="Jeffries C.D."/>
            <person name="Chertkov O."/>
            <person name="Brettin T."/>
            <person name="Detter J.C."/>
            <person name="Han C."/>
            <person name="Ali Z."/>
            <person name="Tindall B.J."/>
            <person name="Goker M."/>
            <person name="Bristow J."/>
            <person name="Eisen J.A."/>
            <person name="Markowitz V."/>
            <person name="Hugenholtz P."/>
            <person name="Kyrpides N.C."/>
            <person name="Klenk H.P."/>
        </authorList>
    </citation>
    <scope>NUCLEOTIDE SEQUENCE [LARGE SCALE GENOMIC DNA]</scope>
    <source>
        <strain evidence="3">DSM 44928 / JCM 14897 / NBRC 102108 / NRRL B-24433 / ID139908</strain>
    </source>
</reference>
<dbReference type="EMBL" id="CP001700">
    <property type="protein sequence ID" value="ACU77761.1"/>
    <property type="molecule type" value="Genomic_DNA"/>
</dbReference>
<dbReference type="HOGENOM" id="CLU_096471_0_0_11"/>
<dbReference type="eggNOG" id="ENOG5032RNM">
    <property type="taxonomic scope" value="Bacteria"/>
</dbReference>
<dbReference type="AlphaFoldDB" id="C7Q403"/>
<dbReference type="Proteomes" id="UP000000851">
    <property type="component" value="Chromosome"/>
</dbReference>
<evidence type="ECO:0000259" key="1">
    <source>
        <dbReference type="Pfam" id="PF13643"/>
    </source>
</evidence>
<evidence type="ECO:0000313" key="2">
    <source>
        <dbReference type="EMBL" id="ACU77761.1"/>
    </source>
</evidence>
<accession>C7Q403</accession>
<name>C7Q403_CATAD</name>
<keyword evidence="3" id="KW-1185">Reference proteome</keyword>
<proteinExistence type="predicted"/>
<feature type="domain" description="DUF4145" evidence="1">
    <location>
        <begin position="60"/>
        <end position="143"/>
    </location>
</feature>
<protein>
    <recommendedName>
        <fullName evidence="1">DUF4145 domain-containing protein</fullName>
    </recommendedName>
</protein>
<sequence>MLKCLKPTCDLVRVMGFMGVWEPGPTAGYQTMLTPTLFLPALPLLEDTSLCPRNVLERVNAAAKILWLDPSSAANRLRSATEALMDSQRIAFGKTLHARIEEFRKTEPAAAELLLAVKWVGNAGSHGDVLGLGDVLDGVEIFDHALRLLYDTSSAEIVRKAAEISARKGLRVPDAYSARPPF</sequence>
<dbReference type="InParanoid" id="C7Q403"/>
<dbReference type="KEGG" id="cai:Caci_8948"/>